<dbReference type="KEGG" id="fin:KQS_12785"/>
<gene>
    <name evidence="2" type="ordered locus">KQS_12785</name>
</gene>
<feature type="transmembrane region" description="Helical" evidence="1">
    <location>
        <begin position="37"/>
        <end position="58"/>
    </location>
</feature>
<keyword evidence="3" id="KW-1185">Reference proteome</keyword>
<reference evidence="3" key="2">
    <citation type="submission" date="2012-03" db="EMBL/GenBank/DDBJ databases">
        <title>Complete genome sequence of Flavobacterium indicum GPTSA100-9T, isolated from warm spring water.</title>
        <authorList>
            <person name="Barbier P."/>
            <person name="Houel A."/>
            <person name="Loux V."/>
            <person name="Poulain J."/>
            <person name="Bernardet J.-F."/>
            <person name="Touchon M."/>
            <person name="Duchaud E."/>
        </authorList>
    </citation>
    <scope>NUCLEOTIDE SEQUENCE [LARGE SCALE GENOMIC DNA]</scope>
    <source>
        <strain evidence="3">DSM 17447 / CIP 109464 / GPTSA100-9</strain>
    </source>
</reference>
<feature type="transmembrane region" description="Helical" evidence="1">
    <location>
        <begin position="70"/>
        <end position="91"/>
    </location>
</feature>
<dbReference type="HOGENOM" id="CLU_1956357_0_0_10"/>
<keyword evidence="1" id="KW-1133">Transmembrane helix</keyword>
<protein>
    <submittedName>
        <fullName evidence="2">Hypothetical transmembrane protein</fullName>
    </submittedName>
</protein>
<accession>H8XRM7</accession>
<feature type="transmembrane region" description="Helical" evidence="1">
    <location>
        <begin position="103"/>
        <end position="122"/>
    </location>
</feature>
<proteinExistence type="predicted"/>
<reference evidence="2 3" key="1">
    <citation type="journal article" date="2012" name="J. Bacteriol.">
        <title>Complete Genome Sequence of Flavobacterium indicum GPSTA100-9T, Isolated from Warm Spring Water.</title>
        <authorList>
            <person name="Barbier P."/>
            <person name="Houel A."/>
            <person name="Loux V."/>
            <person name="Poulain J."/>
            <person name="Bernardet J.F."/>
            <person name="Touchon M."/>
            <person name="Duchaud E."/>
        </authorList>
    </citation>
    <scope>NUCLEOTIDE SEQUENCE [LARGE SCALE GENOMIC DNA]</scope>
    <source>
        <strain evidence="3">DSM 17447 / CIP 109464 / GPTSA100-9</strain>
    </source>
</reference>
<feature type="transmembrane region" description="Helical" evidence="1">
    <location>
        <begin position="7"/>
        <end position="25"/>
    </location>
</feature>
<name>H8XRM7_FLAIG</name>
<organism evidence="2 3">
    <name type="scientific">Flavobacterium indicum (strain DSM 17447 / CIP 109464 / GPTSA100-9)</name>
    <dbReference type="NCBI Taxonomy" id="1094466"/>
    <lineage>
        <taxon>Bacteria</taxon>
        <taxon>Pseudomonadati</taxon>
        <taxon>Bacteroidota</taxon>
        <taxon>Flavobacteriia</taxon>
        <taxon>Flavobacteriales</taxon>
        <taxon>Flavobacteriaceae</taxon>
        <taxon>Flavobacterium</taxon>
    </lineage>
</organism>
<dbReference type="AlphaFoldDB" id="H8XRM7"/>
<evidence type="ECO:0000256" key="1">
    <source>
        <dbReference type="SAM" id="Phobius"/>
    </source>
</evidence>
<dbReference type="Proteomes" id="UP000007599">
    <property type="component" value="Chromosome I"/>
</dbReference>
<dbReference type="STRING" id="1094466.KQS_12785"/>
<dbReference type="EMBL" id="HE774682">
    <property type="protein sequence ID" value="CCG54461.1"/>
    <property type="molecule type" value="Genomic_DNA"/>
</dbReference>
<evidence type="ECO:0000313" key="2">
    <source>
        <dbReference type="EMBL" id="CCG54461.1"/>
    </source>
</evidence>
<sequence length="128" mass="14876">MNQISKTLAAIFLFSFTISTLHFLISRIVSSLSFEKYIFIYLSQFLLSILIYLVSLYVKKRQAENLGYYFLASTTLKTIIFYLLISCLFFPNEVLTRQNKSILSLQFLLFLGLDVYLTARLLNSKDVN</sequence>
<evidence type="ECO:0000313" key="3">
    <source>
        <dbReference type="Proteomes" id="UP000007599"/>
    </source>
</evidence>
<keyword evidence="1 2" id="KW-0812">Transmembrane</keyword>
<keyword evidence="1" id="KW-0472">Membrane</keyword>